<organism evidence="1 2">
    <name type="scientific">Natrinema gari JCM 14663</name>
    <dbReference type="NCBI Taxonomy" id="1230459"/>
    <lineage>
        <taxon>Archaea</taxon>
        <taxon>Methanobacteriati</taxon>
        <taxon>Methanobacteriota</taxon>
        <taxon>Stenosarchaea group</taxon>
        <taxon>Halobacteria</taxon>
        <taxon>Halobacteriales</taxon>
        <taxon>Natrialbaceae</taxon>
        <taxon>Natrinema</taxon>
    </lineage>
</organism>
<protein>
    <submittedName>
        <fullName evidence="1">Uncharacterized protein</fullName>
    </submittedName>
</protein>
<evidence type="ECO:0000313" key="1">
    <source>
        <dbReference type="EMBL" id="ELY77442.1"/>
    </source>
</evidence>
<name>L9YVD8_9EURY</name>
<proteinExistence type="predicted"/>
<accession>L9YVD8</accession>
<gene>
    <name evidence="1" type="ORF">C486_15099</name>
</gene>
<comment type="caution">
    <text evidence="1">The sequence shown here is derived from an EMBL/GenBank/DDBJ whole genome shotgun (WGS) entry which is preliminary data.</text>
</comment>
<dbReference type="EMBL" id="AOIJ01000061">
    <property type="protein sequence ID" value="ELY77442.1"/>
    <property type="molecule type" value="Genomic_DNA"/>
</dbReference>
<sequence>MQTFAGLQGSGTAVESTDEDTCGECAKFDDGFPCADCCISGDAEFSEDYR</sequence>
<dbReference type="PATRIC" id="fig|1230459.4.peg.3019"/>
<dbReference type="AlphaFoldDB" id="L9YVD8"/>
<evidence type="ECO:0000313" key="2">
    <source>
        <dbReference type="Proteomes" id="UP000011592"/>
    </source>
</evidence>
<reference evidence="1 2" key="1">
    <citation type="journal article" date="2014" name="PLoS Genet.">
        <title>Phylogenetically driven sequencing of extremely halophilic archaea reveals strategies for static and dynamic osmo-response.</title>
        <authorList>
            <person name="Becker E.A."/>
            <person name="Seitzer P.M."/>
            <person name="Tritt A."/>
            <person name="Larsen D."/>
            <person name="Krusor M."/>
            <person name="Yao A.I."/>
            <person name="Wu D."/>
            <person name="Madern D."/>
            <person name="Eisen J.A."/>
            <person name="Darling A.E."/>
            <person name="Facciotti M.T."/>
        </authorList>
    </citation>
    <scope>NUCLEOTIDE SEQUENCE [LARGE SCALE GENOMIC DNA]</scope>
    <source>
        <strain evidence="1 2">JCM 14663</strain>
    </source>
</reference>
<dbReference type="Proteomes" id="UP000011592">
    <property type="component" value="Unassembled WGS sequence"/>
</dbReference>
<keyword evidence="2" id="KW-1185">Reference proteome</keyword>